<dbReference type="RefSeq" id="WP_379793833.1">
    <property type="nucleotide sequence ID" value="NZ_JBHTBF010000001.1"/>
</dbReference>
<accession>A0ABD6A6I4</accession>
<name>A0ABD6A6I4_9EURY</name>
<dbReference type="AlphaFoldDB" id="A0ABD6A6I4"/>
<proteinExistence type="predicted"/>
<evidence type="ECO:0000313" key="1">
    <source>
        <dbReference type="EMBL" id="MFC7315553.1"/>
    </source>
</evidence>
<comment type="caution">
    <text evidence="1">The sequence shown here is derived from an EMBL/GenBank/DDBJ whole genome shotgun (WGS) entry which is preliminary data.</text>
</comment>
<keyword evidence="2" id="KW-1185">Reference proteome</keyword>
<reference evidence="1 2" key="1">
    <citation type="journal article" date="2019" name="Int. J. Syst. Evol. Microbiol.">
        <title>The Global Catalogue of Microorganisms (GCM) 10K type strain sequencing project: providing services to taxonomists for standard genome sequencing and annotation.</title>
        <authorList>
            <consortium name="The Broad Institute Genomics Platform"/>
            <consortium name="The Broad Institute Genome Sequencing Center for Infectious Disease"/>
            <person name="Wu L."/>
            <person name="Ma J."/>
        </authorList>
    </citation>
    <scope>NUCLEOTIDE SEQUENCE [LARGE SCALE GENOMIC DNA]</scope>
    <source>
        <strain evidence="1 2">PSR21</strain>
    </source>
</reference>
<protein>
    <recommendedName>
        <fullName evidence="3">N-acetyltransferase domain-containing protein</fullName>
    </recommendedName>
</protein>
<organism evidence="1 2">
    <name type="scientific">Halomarina halobia</name>
    <dbReference type="NCBI Taxonomy" id="3033386"/>
    <lineage>
        <taxon>Archaea</taxon>
        <taxon>Methanobacteriati</taxon>
        <taxon>Methanobacteriota</taxon>
        <taxon>Stenosarchaea group</taxon>
        <taxon>Halobacteria</taxon>
        <taxon>Halobacteriales</taxon>
        <taxon>Natronomonadaceae</taxon>
        <taxon>Halomarina</taxon>
    </lineage>
</organism>
<dbReference type="Proteomes" id="UP001596547">
    <property type="component" value="Unassembled WGS sequence"/>
</dbReference>
<dbReference type="EMBL" id="JBHTBF010000001">
    <property type="protein sequence ID" value="MFC7315553.1"/>
    <property type="molecule type" value="Genomic_DNA"/>
</dbReference>
<sequence length="49" mass="5511">MPIMACECFDECAPPSAYVTLGADVEGYYERFGLERPRDDQYGMALTVE</sequence>
<gene>
    <name evidence="1" type="ORF">ACFQPE_01910</name>
</gene>
<evidence type="ECO:0008006" key="3">
    <source>
        <dbReference type="Google" id="ProtNLM"/>
    </source>
</evidence>
<evidence type="ECO:0000313" key="2">
    <source>
        <dbReference type="Proteomes" id="UP001596547"/>
    </source>
</evidence>